<dbReference type="PANTHER" id="PTHR14190:SF7">
    <property type="entry name" value="VACUOLAR PROTEIN SORTING-ASSOCIATED PROTEIN 52 HOMOLOG"/>
    <property type="match status" value="1"/>
</dbReference>
<sequence length="109" mass="12775">YWDTLLEILWPRFEHILELNIQSIGNTDPQKLGALDTRPHYVTRRYAEFSSAIVSINDTYPNEKTHSLLGQLQVEVENFVLRMAAEFASRREQLIFLINNYDMMLGVLM</sequence>
<dbReference type="GO" id="GO:0019905">
    <property type="term" value="F:syntaxin binding"/>
    <property type="evidence" value="ECO:0007669"/>
    <property type="project" value="TreeGrafter"/>
</dbReference>
<feature type="non-terminal residue" evidence="2">
    <location>
        <position position="109"/>
    </location>
</feature>
<dbReference type="PANTHER" id="PTHR14190">
    <property type="entry name" value="SUPPRESSOR OF ACTIN MUTATIONS 2/VACUOLAR PROTEIN SORTING 52"/>
    <property type="match status" value="1"/>
</dbReference>
<dbReference type="Proteomes" id="UP000288216">
    <property type="component" value="Unassembled WGS sequence"/>
</dbReference>
<feature type="non-terminal residue" evidence="2">
    <location>
        <position position="1"/>
    </location>
</feature>
<organism evidence="2 3">
    <name type="scientific">Scyliorhinus torazame</name>
    <name type="common">Cloudy catshark</name>
    <name type="synonym">Catulus torazame</name>
    <dbReference type="NCBI Taxonomy" id="75743"/>
    <lineage>
        <taxon>Eukaryota</taxon>
        <taxon>Metazoa</taxon>
        <taxon>Chordata</taxon>
        <taxon>Craniata</taxon>
        <taxon>Vertebrata</taxon>
        <taxon>Chondrichthyes</taxon>
        <taxon>Elasmobranchii</taxon>
        <taxon>Galeomorphii</taxon>
        <taxon>Galeoidea</taxon>
        <taxon>Carcharhiniformes</taxon>
        <taxon>Scyliorhinidae</taxon>
        <taxon>Scyliorhinus</taxon>
    </lineage>
</organism>
<evidence type="ECO:0000313" key="3">
    <source>
        <dbReference type="Proteomes" id="UP000288216"/>
    </source>
</evidence>
<dbReference type="AlphaFoldDB" id="A0A401QGT9"/>
<dbReference type="GO" id="GO:0007041">
    <property type="term" value="P:lysosomal transport"/>
    <property type="evidence" value="ECO:0007669"/>
    <property type="project" value="TreeGrafter"/>
</dbReference>
<proteinExistence type="predicted"/>
<comment type="caution">
    <text evidence="2">The sequence shown here is derived from an EMBL/GenBank/DDBJ whole genome shotgun (WGS) entry which is preliminary data.</text>
</comment>
<dbReference type="GO" id="GO:0006896">
    <property type="term" value="P:Golgi to vacuole transport"/>
    <property type="evidence" value="ECO:0007669"/>
    <property type="project" value="TreeGrafter"/>
</dbReference>
<dbReference type="EMBL" id="BFAA01069404">
    <property type="protein sequence ID" value="GCB84552.1"/>
    <property type="molecule type" value="Genomic_DNA"/>
</dbReference>
<dbReference type="GO" id="GO:0000938">
    <property type="term" value="C:GARP complex"/>
    <property type="evidence" value="ECO:0007669"/>
    <property type="project" value="TreeGrafter"/>
</dbReference>
<dbReference type="GO" id="GO:0032456">
    <property type="term" value="P:endocytic recycling"/>
    <property type="evidence" value="ECO:0007669"/>
    <property type="project" value="TreeGrafter"/>
</dbReference>
<protein>
    <recommendedName>
        <fullName evidence="1">Vps52 C-terminal domain-containing protein</fullName>
    </recommendedName>
</protein>
<feature type="domain" description="Vps52 C-terminal" evidence="1">
    <location>
        <begin position="1"/>
        <end position="109"/>
    </location>
</feature>
<dbReference type="Pfam" id="PF20655">
    <property type="entry name" value="Vps52_C"/>
    <property type="match status" value="1"/>
</dbReference>
<dbReference type="OrthoDB" id="19482at2759"/>
<reference evidence="2 3" key="1">
    <citation type="journal article" date="2018" name="Nat. Ecol. Evol.">
        <title>Shark genomes provide insights into elasmobranch evolution and the origin of vertebrates.</title>
        <authorList>
            <person name="Hara Y"/>
            <person name="Yamaguchi K"/>
            <person name="Onimaru K"/>
            <person name="Kadota M"/>
            <person name="Koyanagi M"/>
            <person name="Keeley SD"/>
            <person name="Tatsumi K"/>
            <person name="Tanaka K"/>
            <person name="Motone F"/>
            <person name="Kageyama Y"/>
            <person name="Nozu R"/>
            <person name="Adachi N"/>
            <person name="Nishimura O"/>
            <person name="Nakagawa R"/>
            <person name="Tanegashima C"/>
            <person name="Kiyatake I"/>
            <person name="Matsumoto R"/>
            <person name="Murakumo K"/>
            <person name="Nishida K"/>
            <person name="Terakita A"/>
            <person name="Kuratani S"/>
            <person name="Sato K"/>
            <person name="Hyodo S Kuraku.S."/>
        </authorList>
    </citation>
    <scope>NUCLEOTIDE SEQUENCE [LARGE SCALE GENOMIC DNA]</scope>
</reference>
<evidence type="ECO:0000259" key="1">
    <source>
        <dbReference type="Pfam" id="PF20655"/>
    </source>
</evidence>
<gene>
    <name evidence="2" type="ORF">scyTo_0025054</name>
</gene>
<dbReference type="InterPro" id="IPR007258">
    <property type="entry name" value="Vps52"/>
</dbReference>
<dbReference type="GO" id="GO:0005829">
    <property type="term" value="C:cytosol"/>
    <property type="evidence" value="ECO:0007669"/>
    <property type="project" value="GOC"/>
</dbReference>
<keyword evidence="3" id="KW-1185">Reference proteome</keyword>
<name>A0A401QGT9_SCYTO</name>
<evidence type="ECO:0000313" key="2">
    <source>
        <dbReference type="EMBL" id="GCB84552.1"/>
    </source>
</evidence>
<dbReference type="GO" id="GO:0042147">
    <property type="term" value="P:retrograde transport, endosome to Golgi"/>
    <property type="evidence" value="ECO:0007669"/>
    <property type="project" value="TreeGrafter"/>
</dbReference>
<dbReference type="InterPro" id="IPR048361">
    <property type="entry name" value="Vps52_C"/>
</dbReference>
<accession>A0A401QGT9</accession>
<dbReference type="STRING" id="75743.A0A401QGT9"/>